<evidence type="ECO:0000313" key="4">
    <source>
        <dbReference type="EMBL" id="ADB34321.1"/>
    </source>
</evidence>
<dbReference type="STRING" id="479435.Kfla_5307"/>
<evidence type="ECO:0000313" key="5">
    <source>
        <dbReference type="Proteomes" id="UP000007967"/>
    </source>
</evidence>
<organism evidence="4 5">
    <name type="scientific">Kribbella flavida (strain DSM 17836 / JCM 10339 / NBRC 14399)</name>
    <dbReference type="NCBI Taxonomy" id="479435"/>
    <lineage>
        <taxon>Bacteria</taxon>
        <taxon>Bacillati</taxon>
        <taxon>Actinomycetota</taxon>
        <taxon>Actinomycetes</taxon>
        <taxon>Propionibacteriales</taxon>
        <taxon>Kribbellaceae</taxon>
        <taxon>Kribbella</taxon>
    </lineage>
</organism>
<evidence type="ECO:0000259" key="3">
    <source>
        <dbReference type="PROSITE" id="PS51186"/>
    </source>
</evidence>
<dbReference type="KEGG" id="kfl:Kfla_5307"/>
<dbReference type="PROSITE" id="PS51186">
    <property type="entry name" value="GNAT"/>
    <property type="match status" value="1"/>
</dbReference>
<proteinExistence type="predicted"/>
<dbReference type="PANTHER" id="PTHR43877">
    <property type="entry name" value="AMINOALKYLPHOSPHONATE N-ACETYLTRANSFERASE-RELATED-RELATED"/>
    <property type="match status" value="1"/>
</dbReference>
<dbReference type="Pfam" id="PF00583">
    <property type="entry name" value="Acetyltransf_1"/>
    <property type="match status" value="1"/>
</dbReference>
<evidence type="ECO:0000256" key="1">
    <source>
        <dbReference type="ARBA" id="ARBA00022679"/>
    </source>
</evidence>
<accession>D2PL66</accession>
<keyword evidence="2" id="KW-0012">Acyltransferase</keyword>
<dbReference type="PANTHER" id="PTHR43877:SF1">
    <property type="entry name" value="ACETYLTRANSFERASE"/>
    <property type="match status" value="1"/>
</dbReference>
<dbReference type="InterPro" id="IPR016181">
    <property type="entry name" value="Acyl_CoA_acyltransferase"/>
</dbReference>
<dbReference type="InterPro" id="IPR050832">
    <property type="entry name" value="Bact_Acetyltransf"/>
</dbReference>
<reference evidence="4 5" key="2">
    <citation type="journal article" date="2010" name="Stand. Genomic Sci.">
        <title>Complete genome sequence of Kribbella flavida type strain (IFO 14399).</title>
        <authorList>
            <person name="Pukall R."/>
            <person name="Lapidus A."/>
            <person name="Glavina Del Rio T."/>
            <person name="Copeland A."/>
            <person name="Tice H."/>
            <person name="Cheng J.-F."/>
            <person name="Lucas S."/>
            <person name="Chen F."/>
            <person name="Nolan M."/>
            <person name="LaButti K."/>
            <person name="Pati A."/>
            <person name="Ivanova N."/>
            <person name="Mavrommatis K."/>
            <person name="Mikhailova N."/>
            <person name="Pitluck S."/>
            <person name="Bruce D."/>
            <person name="Goodwin L."/>
            <person name="Land M."/>
            <person name="Hauser L."/>
            <person name="Chang Y.-J."/>
            <person name="Jeffries C.D."/>
            <person name="Chen A."/>
            <person name="Palaniappan K."/>
            <person name="Chain P."/>
            <person name="Rohde M."/>
            <person name="Goeker M."/>
            <person name="Bristow J."/>
            <person name="Eisen J.A."/>
            <person name="Markowitz V."/>
            <person name="Hugenholtz P."/>
            <person name="Kyrpides N.C."/>
            <person name="Klenk H.-P."/>
            <person name="Brettin T."/>
        </authorList>
    </citation>
    <scope>NUCLEOTIDE SEQUENCE [LARGE SCALE GENOMIC DNA]</scope>
    <source>
        <strain evidence="5">DSM 17836 / JCM 10339 / NBRC 14399</strain>
    </source>
</reference>
<reference evidence="5" key="1">
    <citation type="submission" date="2009-09" db="EMBL/GenBank/DDBJ databases">
        <title>The complete genome of Kribbella flavida DSM 17836.</title>
        <authorList>
            <consortium name="US DOE Joint Genome Institute (JGI-PGF)"/>
            <person name="Lucas S."/>
            <person name="Copeland A."/>
            <person name="Lapidus A."/>
            <person name="Glavina del Rio T."/>
            <person name="Dalin E."/>
            <person name="Tice H."/>
            <person name="Bruce D."/>
            <person name="Goodwin L."/>
            <person name="Pitluck S."/>
            <person name="Kyrpides N."/>
            <person name="Mavromatis K."/>
            <person name="Ivanova N."/>
            <person name="Saunders E."/>
            <person name="Brettin T."/>
            <person name="Detter J.C."/>
            <person name="Han C."/>
            <person name="Larimer F."/>
            <person name="Land M."/>
            <person name="Hauser L."/>
            <person name="Markowitz V."/>
            <person name="Cheng J.-F."/>
            <person name="Hugenholtz P."/>
            <person name="Woyke T."/>
            <person name="Wu D."/>
            <person name="Pukall R."/>
            <person name="Klenk H.-P."/>
            <person name="Eisen J.A."/>
        </authorList>
    </citation>
    <scope>NUCLEOTIDE SEQUENCE [LARGE SCALE GENOMIC DNA]</scope>
    <source>
        <strain evidence="5">DSM 17836 / JCM 10339 / NBRC 14399</strain>
    </source>
</reference>
<dbReference type="GO" id="GO:0016747">
    <property type="term" value="F:acyltransferase activity, transferring groups other than amino-acyl groups"/>
    <property type="evidence" value="ECO:0007669"/>
    <property type="project" value="InterPro"/>
</dbReference>
<dbReference type="HOGENOM" id="CLU_841093_0_0_11"/>
<dbReference type="InterPro" id="IPR000182">
    <property type="entry name" value="GNAT_dom"/>
</dbReference>
<name>D2PL66_KRIFD</name>
<evidence type="ECO:0000256" key="2">
    <source>
        <dbReference type="ARBA" id="ARBA00023315"/>
    </source>
</evidence>
<dbReference type="EMBL" id="CP001736">
    <property type="protein sequence ID" value="ADB34321.1"/>
    <property type="molecule type" value="Genomic_DNA"/>
</dbReference>
<dbReference type="AlphaFoldDB" id="D2PL66"/>
<gene>
    <name evidence="4" type="ordered locus">Kfla_5307</name>
</gene>
<dbReference type="eggNOG" id="COG0456">
    <property type="taxonomic scope" value="Bacteria"/>
</dbReference>
<keyword evidence="1 4" id="KW-0808">Transferase</keyword>
<protein>
    <submittedName>
        <fullName evidence="4">GCN5-related N-acetyltransferase</fullName>
    </submittedName>
</protein>
<dbReference type="Gene3D" id="3.40.630.30">
    <property type="match status" value="1"/>
</dbReference>
<dbReference type="Proteomes" id="UP000007967">
    <property type="component" value="Chromosome"/>
</dbReference>
<feature type="domain" description="N-acetyltransferase" evidence="3">
    <location>
        <begin position="126"/>
        <end position="285"/>
    </location>
</feature>
<keyword evidence="5" id="KW-1185">Reference proteome</keyword>
<dbReference type="SUPFAM" id="SSF55729">
    <property type="entry name" value="Acyl-CoA N-acyltransferases (Nat)"/>
    <property type="match status" value="1"/>
</dbReference>
<sequence>MRGDFEDVEIALAEVTGVWESEGASGAVAVDGGELRGYLLGAPKGAVWGPNVWVESAGVAALEAETVRDLYAAAAARWVDEGRTAHYVLVPNDAALVDAWFRLGFGAQHAHGIRDLPEPAKPRTELVIRRAERKDIPVLAELDLALPQHQGLSPVFSAGVVPTVQEAVADWQQSIDDPEFATFVAEDNGQVIGSAIGCSLEKSSTHQGLARPDNAGFLGFAAVLPAARGRGAGRALGETVLQWCREAGYDSVVTDWRVTNLLSSRTWPRLGFEQSFLRMHRLIGY</sequence>